<comment type="caution">
    <text evidence="9">The sequence shown here is derived from an EMBL/GenBank/DDBJ whole genome shotgun (WGS) entry which is preliminary data.</text>
</comment>
<evidence type="ECO:0000256" key="5">
    <source>
        <dbReference type="ARBA" id="ARBA00022741"/>
    </source>
</evidence>
<evidence type="ECO:0000313" key="9">
    <source>
        <dbReference type="EMBL" id="NBD27694.1"/>
    </source>
</evidence>
<evidence type="ECO:0000256" key="1">
    <source>
        <dbReference type="ARBA" id="ARBA00004202"/>
    </source>
</evidence>
<dbReference type="InterPro" id="IPR003439">
    <property type="entry name" value="ABC_transporter-like_ATP-bd"/>
</dbReference>
<keyword evidence="6 9" id="KW-0067">ATP-binding</keyword>
<evidence type="ECO:0000259" key="8">
    <source>
        <dbReference type="PROSITE" id="PS50893"/>
    </source>
</evidence>
<dbReference type="EMBL" id="JAAAMV010000029">
    <property type="protein sequence ID" value="NBD27694.1"/>
    <property type="molecule type" value="Genomic_DNA"/>
</dbReference>
<dbReference type="Pfam" id="PF08352">
    <property type="entry name" value="oligo_HPY"/>
    <property type="match status" value="1"/>
</dbReference>
<gene>
    <name evidence="9" type="ORF">GT019_27795</name>
</gene>
<accession>A0ABW9XYI7</accession>
<dbReference type="InterPro" id="IPR003593">
    <property type="entry name" value="AAA+_ATPase"/>
</dbReference>
<name>A0ABW9XYI7_9BACL</name>
<comment type="similarity">
    <text evidence="2">Belongs to the ABC transporter superfamily.</text>
</comment>
<dbReference type="SUPFAM" id="SSF52540">
    <property type="entry name" value="P-loop containing nucleoside triphosphate hydrolases"/>
    <property type="match status" value="1"/>
</dbReference>
<sequence>MAKKILEVRDLTVGFPREHGLLKATDHVSFSIEEGQTLCIVGESGSGKSVTSMAIMRLIDYAGGIIAEGKITFDGEELTTKKQSEMNRIRGERLAMIFQDPMSALNPVFSVGDQIAESLRIHKGMNAKDAWNKAVEMLKLVGIPEAEIRAKQYPFEMSGGMCQRVVIAMALACDPELIIADEPTTALDVTIQAQILDLLRRLKRELRTATLLITHDMGVAAEMADRIAVMYAGTIVEEGTVDEVFRTPRHPYTVGLLRSIPRLEEEPGSELYTIQGSIPGIGELPQGCRFHPRCPHAMSRCFIEEPSLLAAKGKEGHRAACWLEGIPEVSTR</sequence>
<dbReference type="PROSITE" id="PS50893">
    <property type="entry name" value="ABC_TRANSPORTER_2"/>
    <property type="match status" value="1"/>
</dbReference>
<evidence type="ECO:0000256" key="3">
    <source>
        <dbReference type="ARBA" id="ARBA00022448"/>
    </source>
</evidence>
<dbReference type="InterPro" id="IPR013563">
    <property type="entry name" value="Oligopep_ABC_C"/>
</dbReference>
<dbReference type="Gene3D" id="3.40.50.300">
    <property type="entry name" value="P-loop containing nucleotide triphosphate hydrolases"/>
    <property type="match status" value="1"/>
</dbReference>
<evidence type="ECO:0000256" key="6">
    <source>
        <dbReference type="ARBA" id="ARBA00022840"/>
    </source>
</evidence>
<reference evidence="9 10" key="1">
    <citation type="submission" date="2020-01" db="EMBL/GenBank/DDBJ databases">
        <title>Paenibacillus soybeanensis sp. nov. isolated from the nodules of soybean (Glycine max(L.) Merr).</title>
        <authorList>
            <person name="Wang H."/>
        </authorList>
    </citation>
    <scope>NUCLEOTIDE SEQUENCE [LARGE SCALE GENOMIC DNA]</scope>
    <source>
        <strain evidence="9 10">T1</strain>
    </source>
</reference>
<dbReference type="RefSeq" id="WP_161746714.1">
    <property type="nucleotide sequence ID" value="NZ_JAAAMV010000029.1"/>
</dbReference>
<feature type="domain" description="ABC transporter" evidence="8">
    <location>
        <begin position="6"/>
        <end position="257"/>
    </location>
</feature>
<dbReference type="PANTHER" id="PTHR43297:SF2">
    <property type="entry name" value="DIPEPTIDE TRANSPORT ATP-BINDING PROTEIN DPPD"/>
    <property type="match status" value="1"/>
</dbReference>
<dbReference type="PROSITE" id="PS00211">
    <property type="entry name" value="ABC_TRANSPORTER_1"/>
    <property type="match status" value="1"/>
</dbReference>
<dbReference type="CDD" id="cd03257">
    <property type="entry name" value="ABC_NikE_OppD_transporters"/>
    <property type="match status" value="1"/>
</dbReference>
<keyword evidence="7" id="KW-0472">Membrane</keyword>
<dbReference type="GO" id="GO:0005524">
    <property type="term" value="F:ATP binding"/>
    <property type="evidence" value="ECO:0007669"/>
    <property type="project" value="UniProtKB-KW"/>
</dbReference>
<dbReference type="NCBIfam" id="TIGR01727">
    <property type="entry name" value="oligo_HPY"/>
    <property type="match status" value="1"/>
</dbReference>
<keyword evidence="4" id="KW-1003">Cell membrane</keyword>
<keyword evidence="3" id="KW-0813">Transport</keyword>
<keyword evidence="5" id="KW-0547">Nucleotide-binding</keyword>
<dbReference type="Pfam" id="PF00005">
    <property type="entry name" value="ABC_tran"/>
    <property type="match status" value="1"/>
</dbReference>
<evidence type="ECO:0000256" key="4">
    <source>
        <dbReference type="ARBA" id="ARBA00022475"/>
    </source>
</evidence>
<dbReference type="InterPro" id="IPR050388">
    <property type="entry name" value="ABC_Ni/Peptide_Import"/>
</dbReference>
<dbReference type="SMART" id="SM00382">
    <property type="entry name" value="AAA"/>
    <property type="match status" value="1"/>
</dbReference>
<dbReference type="InterPro" id="IPR027417">
    <property type="entry name" value="P-loop_NTPase"/>
</dbReference>
<dbReference type="Proteomes" id="UP000665561">
    <property type="component" value="Unassembled WGS sequence"/>
</dbReference>
<dbReference type="PANTHER" id="PTHR43297">
    <property type="entry name" value="OLIGOPEPTIDE TRANSPORT ATP-BINDING PROTEIN APPD"/>
    <property type="match status" value="1"/>
</dbReference>
<evidence type="ECO:0000313" key="10">
    <source>
        <dbReference type="Proteomes" id="UP000665561"/>
    </source>
</evidence>
<keyword evidence="10" id="KW-1185">Reference proteome</keyword>
<organism evidence="9 10">
    <name type="scientific">Paenibacillus glycinis</name>
    <dbReference type="NCBI Taxonomy" id="2697035"/>
    <lineage>
        <taxon>Bacteria</taxon>
        <taxon>Bacillati</taxon>
        <taxon>Bacillota</taxon>
        <taxon>Bacilli</taxon>
        <taxon>Bacillales</taxon>
        <taxon>Paenibacillaceae</taxon>
        <taxon>Paenibacillus</taxon>
    </lineage>
</organism>
<protein>
    <submittedName>
        <fullName evidence="9">ATP-binding cassette domain-containing protein</fullName>
    </submittedName>
</protein>
<comment type="subcellular location">
    <subcellularLocation>
        <location evidence="1">Cell membrane</location>
        <topology evidence="1">Peripheral membrane protein</topology>
    </subcellularLocation>
</comment>
<evidence type="ECO:0000256" key="2">
    <source>
        <dbReference type="ARBA" id="ARBA00005417"/>
    </source>
</evidence>
<evidence type="ECO:0000256" key="7">
    <source>
        <dbReference type="ARBA" id="ARBA00023136"/>
    </source>
</evidence>
<dbReference type="InterPro" id="IPR017871">
    <property type="entry name" value="ABC_transporter-like_CS"/>
</dbReference>
<proteinExistence type="inferred from homology"/>